<sequence>MYVIKSSSLAVLATLVTMCCGHIGGSQLLLQDVSPQVYCGRTLARVLAMLCYDEVPNEKRSESGTMYNSLLTPYYKDQENQIGWPWIPPQKARSMAMSRGKRFVVSECCDKACSISELMSYC</sequence>
<dbReference type="EMBL" id="CAKASE010000049">
    <property type="protein sequence ID" value="CAG9562904.1"/>
    <property type="molecule type" value="Genomic_DNA"/>
</dbReference>
<organism evidence="9 10">
    <name type="scientific">Danaus chrysippus</name>
    <name type="common">African queen</name>
    <dbReference type="NCBI Taxonomy" id="151541"/>
    <lineage>
        <taxon>Eukaryota</taxon>
        <taxon>Metazoa</taxon>
        <taxon>Ecdysozoa</taxon>
        <taxon>Arthropoda</taxon>
        <taxon>Hexapoda</taxon>
        <taxon>Insecta</taxon>
        <taxon>Pterygota</taxon>
        <taxon>Neoptera</taxon>
        <taxon>Endopterygota</taxon>
        <taxon>Lepidoptera</taxon>
        <taxon>Glossata</taxon>
        <taxon>Ditrysia</taxon>
        <taxon>Papilionoidea</taxon>
        <taxon>Nymphalidae</taxon>
        <taxon>Danainae</taxon>
        <taxon>Danaini</taxon>
        <taxon>Danaina</taxon>
        <taxon>Danaus</taxon>
        <taxon>Anosia</taxon>
    </lineage>
</organism>
<evidence type="ECO:0000313" key="9">
    <source>
        <dbReference type="EMBL" id="CAG9562904.1"/>
    </source>
</evidence>
<comment type="subunit">
    <text evidence="2">Heterodimer of a B chain and an A chain linked by two disulfide bonds.</text>
</comment>
<reference evidence="9" key="1">
    <citation type="submission" date="2021-09" db="EMBL/GenBank/DDBJ databases">
        <authorList>
            <person name="Martin H S."/>
        </authorList>
    </citation>
    <scope>NUCLEOTIDE SEQUENCE</scope>
</reference>
<dbReference type="InterPro" id="IPR016179">
    <property type="entry name" value="Insulin-like"/>
</dbReference>
<name>A0A8J2VR68_9NEOP</name>
<dbReference type="Proteomes" id="UP000789524">
    <property type="component" value="Unassembled WGS sequence"/>
</dbReference>
<keyword evidence="6" id="KW-0964">Secreted</keyword>
<gene>
    <name evidence="9" type="ORF">DCHRY22_LOCUS4168</name>
</gene>
<evidence type="ECO:0000256" key="3">
    <source>
        <dbReference type="ARBA" id="ARBA00022685"/>
    </source>
</evidence>
<dbReference type="SUPFAM" id="SSF56994">
    <property type="entry name" value="Insulin-like"/>
    <property type="match status" value="1"/>
</dbReference>
<keyword evidence="3" id="KW-0165">Cleavage on pair of basic residues</keyword>
<comment type="similarity">
    <text evidence="1 6">Belongs to the insulin family.</text>
</comment>
<dbReference type="SMART" id="SM00078">
    <property type="entry name" value="IlGF"/>
    <property type="match status" value="1"/>
</dbReference>
<dbReference type="Gene3D" id="1.10.100.10">
    <property type="entry name" value="Insulin-like"/>
    <property type="match status" value="1"/>
</dbReference>
<dbReference type="OrthoDB" id="6330326at2759"/>
<dbReference type="Pfam" id="PF00049">
    <property type="entry name" value="Insulin"/>
    <property type="match status" value="1"/>
</dbReference>
<comment type="subcellular location">
    <subcellularLocation>
        <location evidence="6">Secreted</location>
    </subcellularLocation>
</comment>
<dbReference type="GO" id="GO:0005179">
    <property type="term" value="F:hormone activity"/>
    <property type="evidence" value="ECO:0007669"/>
    <property type="project" value="InterPro"/>
</dbReference>
<accession>A0A8J2VR68</accession>
<evidence type="ECO:0000256" key="2">
    <source>
        <dbReference type="ARBA" id="ARBA00011207"/>
    </source>
</evidence>
<dbReference type="InterPro" id="IPR022353">
    <property type="entry name" value="Insulin_CS"/>
</dbReference>
<evidence type="ECO:0000313" key="10">
    <source>
        <dbReference type="Proteomes" id="UP000789524"/>
    </source>
</evidence>
<dbReference type="PANTHER" id="PTHR13647">
    <property type="entry name" value="INSULIN-LIKE PEPTIDE 2-RELATED"/>
    <property type="match status" value="1"/>
</dbReference>
<keyword evidence="10" id="KW-1185">Reference proteome</keyword>
<feature type="chain" id="PRO_5035297162" evidence="7">
    <location>
        <begin position="22"/>
        <end position="122"/>
    </location>
</feature>
<dbReference type="PRINTS" id="PR00276">
    <property type="entry name" value="INSULINFAMLY"/>
</dbReference>
<feature type="domain" description="Insulin-like" evidence="8">
    <location>
        <begin position="36"/>
        <end position="122"/>
    </location>
</feature>
<evidence type="ECO:0000256" key="6">
    <source>
        <dbReference type="RuleBase" id="RU000406"/>
    </source>
</evidence>
<feature type="signal peptide" evidence="7">
    <location>
        <begin position="1"/>
        <end position="21"/>
    </location>
</feature>
<dbReference type="AlphaFoldDB" id="A0A8J2VR68"/>
<dbReference type="InterPro" id="IPR036438">
    <property type="entry name" value="Insulin-like_sf"/>
</dbReference>
<keyword evidence="4 7" id="KW-0732">Signal</keyword>
<proteinExistence type="inferred from homology"/>
<evidence type="ECO:0000256" key="5">
    <source>
        <dbReference type="ARBA" id="ARBA00023157"/>
    </source>
</evidence>
<comment type="caution">
    <text evidence="9">The sequence shown here is derived from an EMBL/GenBank/DDBJ whole genome shotgun (WGS) entry which is preliminary data.</text>
</comment>
<evidence type="ECO:0000256" key="7">
    <source>
        <dbReference type="SAM" id="SignalP"/>
    </source>
</evidence>
<dbReference type="InterPro" id="IPR022352">
    <property type="entry name" value="Ins/IGF/rlx"/>
</dbReference>
<evidence type="ECO:0000256" key="1">
    <source>
        <dbReference type="ARBA" id="ARBA00009034"/>
    </source>
</evidence>
<dbReference type="PROSITE" id="PS00262">
    <property type="entry name" value="INSULIN"/>
    <property type="match status" value="1"/>
</dbReference>
<keyword evidence="5" id="KW-1015">Disulfide bond</keyword>
<evidence type="ECO:0000259" key="8">
    <source>
        <dbReference type="SMART" id="SM00078"/>
    </source>
</evidence>
<protein>
    <submittedName>
        <fullName evidence="9">(African queen) hypothetical protein</fullName>
    </submittedName>
</protein>
<dbReference type="GO" id="GO:0005576">
    <property type="term" value="C:extracellular region"/>
    <property type="evidence" value="ECO:0007669"/>
    <property type="project" value="UniProtKB-SubCell"/>
</dbReference>
<dbReference type="PANTHER" id="PTHR13647:SF4">
    <property type="entry name" value="INSULIN-LIKE PEPTIDE 1-RELATED"/>
    <property type="match status" value="1"/>
</dbReference>
<evidence type="ECO:0000256" key="4">
    <source>
        <dbReference type="ARBA" id="ARBA00022729"/>
    </source>
</evidence>